<keyword evidence="3" id="KW-1133">Transmembrane helix</keyword>
<reference evidence="9" key="1">
    <citation type="submission" date="2023-06" db="EMBL/GenBank/DDBJ databases">
        <title>Genome-scale phylogeny and comparative genomics of the fungal order Sordariales.</title>
        <authorList>
            <consortium name="Lawrence Berkeley National Laboratory"/>
            <person name="Hensen N."/>
            <person name="Bonometti L."/>
            <person name="Westerberg I."/>
            <person name="Brannstrom I.O."/>
            <person name="Guillou S."/>
            <person name="Cros-Aarteil S."/>
            <person name="Calhoun S."/>
            <person name="Haridas S."/>
            <person name="Kuo A."/>
            <person name="Mondo S."/>
            <person name="Pangilinan J."/>
            <person name="Riley R."/>
            <person name="LaButti K."/>
            <person name="Andreopoulos B."/>
            <person name="Lipzen A."/>
            <person name="Chen C."/>
            <person name="Yanf M."/>
            <person name="Daum C."/>
            <person name="Ng V."/>
            <person name="Clum A."/>
            <person name="Steindorff A."/>
            <person name="Ohm R."/>
            <person name="Martin F."/>
            <person name="Silar P."/>
            <person name="Natvig D."/>
            <person name="Lalanne C."/>
            <person name="Gautier V."/>
            <person name="Ament-velasquez S.L."/>
            <person name="Kruys A."/>
            <person name="Hutchinson M.I."/>
            <person name="Powell A.J."/>
            <person name="Barry K."/>
            <person name="Miller A.N."/>
            <person name="Grigoriev I.V."/>
            <person name="Debuchy R."/>
            <person name="Gladieux P."/>
            <person name="Thoren M.H."/>
            <person name="Johannesson H."/>
        </authorList>
    </citation>
    <scope>NUCLEOTIDE SEQUENCE</scope>
    <source>
        <strain evidence="9">SMH3391-2</strain>
    </source>
</reference>
<comment type="subcellular location">
    <subcellularLocation>
        <location evidence="1">Membrane</location>
        <topology evidence="1">Single-pass membrane protein</topology>
    </subcellularLocation>
</comment>
<evidence type="ECO:0000256" key="7">
    <source>
        <dbReference type="ARBA" id="ARBA00035112"/>
    </source>
</evidence>
<dbReference type="GO" id="GO:0043386">
    <property type="term" value="P:mycotoxin biosynthetic process"/>
    <property type="evidence" value="ECO:0007669"/>
    <property type="project" value="InterPro"/>
</dbReference>
<evidence type="ECO:0000256" key="4">
    <source>
        <dbReference type="ARBA" id="ARBA00023026"/>
    </source>
</evidence>
<keyword evidence="10" id="KW-1185">Reference proteome</keyword>
<keyword evidence="2" id="KW-0812">Transmembrane</keyword>
<evidence type="ECO:0000256" key="8">
    <source>
        <dbReference type="SAM" id="MobiDB-lite"/>
    </source>
</evidence>
<organism evidence="9 10">
    <name type="scientific">Bombardia bombarda</name>
    <dbReference type="NCBI Taxonomy" id="252184"/>
    <lineage>
        <taxon>Eukaryota</taxon>
        <taxon>Fungi</taxon>
        <taxon>Dikarya</taxon>
        <taxon>Ascomycota</taxon>
        <taxon>Pezizomycotina</taxon>
        <taxon>Sordariomycetes</taxon>
        <taxon>Sordariomycetidae</taxon>
        <taxon>Sordariales</taxon>
        <taxon>Lasiosphaeriaceae</taxon>
        <taxon>Bombardia</taxon>
    </lineage>
</organism>
<protein>
    <submittedName>
        <fullName evidence="9">Uncharacterized protein</fullName>
    </submittedName>
</protein>
<dbReference type="GO" id="GO:0016020">
    <property type="term" value="C:membrane"/>
    <property type="evidence" value="ECO:0007669"/>
    <property type="project" value="UniProtKB-SubCell"/>
</dbReference>
<dbReference type="EMBL" id="JAULSR010000001">
    <property type="protein sequence ID" value="KAK0634752.1"/>
    <property type="molecule type" value="Genomic_DNA"/>
</dbReference>
<evidence type="ECO:0000256" key="3">
    <source>
        <dbReference type="ARBA" id="ARBA00022989"/>
    </source>
</evidence>
<evidence type="ECO:0000256" key="1">
    <source>
        <dbReference type="ARBA" id="ARBA00004167"/>
    </source>
</evidence>
<feature type="compositionally biased region" description="Basic and acidic residues" evidence="8">
    <location>
        <begin position="31"/>
        <end position="46"/>
    </location>
</feature>
<dbReference type="PANTHER" id="PTHR33365:SF7">
    <property type="entry name" value="TAT PATHWAY SIGNAL SEQUENCE"/>
    <property type="match status" value="1"/>
</dbReference>
<dbReference type="Pfam" id="PF11807">
    <property type="entry name" value="UstYa"/>
    <property type="match status" value="1"/>
</dbReference>
<evidence type="ECO:0000256" key="2">
    <source>
        <dbReference type="ARBA" id="ARBA00022692"/>
    </source>
</evidence>
<sequence length="279" mass="30860">MILLGRAEQRQQVLSALEQAGEDERDCPDDNDGHPDHQEAAEHSIVETKCPSSTPGADKLYSPAPVKYVNRCLTGDIDTPKFMGAPRPELDRAWHDLLEATMIRYTDDELLLANNATPVRHEDGGYAGGLGISHSLHCLKRLKQYIHPDYYYNHETQDWAELYSHVDHCPESLRQEILCSADANVYTPQWTAHSRVKPTVRVPRPHACVDWAALHGWMQGRAARLDDMVGPPYSLYDGKGEGTGHGEGGGRWDVSCGVVGLSCLGSAVVFVVAVGTRFF</sequence>
<dbReference type="InterPro" id="IPR021765">
    <property type="entry name" value="UstYa-like"/>
</dbReference>
<evidence type="ECO:0000313" key="10">
    <source>
        <dbReference type="Proteomes" id="UP001174934"/>
    </source>
</evidence>
<gene>
    <name evidence="9" type="ORF">B0T17DRAFT_622765</name>
</gene>
<evidence type="ECO:0000256" key="5">
    <source>
        <dbReference type="ARBA" id="ARBA00023136"/>
    </source>
</evidence>
<keyword evidence="5" id="KW-0472">Membrane</keyword>
<proteinExistence type="inferred from homology"/>
<keyword evidence="6" id="KW-0325">Glycoprotein</keyword>
<keyword evidence="4" id="KW-0843">Virulence</keyword>
<dbReference type="PANTHER" id="PTHR33365">
    <property type="entry name" value="YALI0B05434P"/>
    <property type="match status" value="1"/>
</dbReference>
<dbReference type="AlphaFoldDB" id="A0AA39XK33"/>
<feature type="compositionally biased region" description="Acidic residues" evidence="8">
    <location>
        <begin position="20"/>
        <end position="30"/>
    </location>
</feature>
<accession>A0AA39XK33</accession>
<comment type="caution">
    <text evidence="9">The sequence shown here is derived from an EMBL/GenBank/DDBJ whole genome shotgun (WGS) entry which is preliminary data.</text>
</comment>
<evidence type="ECO:0000313" key="9">
    <source>
        <dbReference type="EMBL" id="KAK0634752.1"/>
    </source>
</evidence>
<name>A0AA39XK33_9PEZI</name>
<feature type="region of interest" description="Disordered" evidence="8">
    <location>
        <begin position="18"/>
        <end position="57"/>
    </location>
</feature>
<evidence type="ECO:0000256" key="6">
    <source>
        <dbReference type="ARBA" id="ARBA00023180"/>
    </source>
</evidence>
<dbReference type="Proteomes" id="UP001174934">
    <property type="component" value="Unassembled WGS sequence"/>
</dbReference>
<comment type="similarity">
    <text evidence="7">Belongs to the ustYa family.</text>
</comment>